<evidence type="ECO:0000256" key="2">
    <source>
        <dbReference type="ARBA" id="ARBA00023125"/>
    </source>
</evidence>
<dbReference type="Gene3D" id="3.10.28.10">
    <property type="entry name" value="Homing endonucleases"/>
    <property type="match status" value="1"/>
</dbReference>
<dbReference type="InterPro" id="IPR023054">
    <property type="entry name" value="Sporulation_regulator_WhiA_C"/>
</dbReference>
<evidence type="ECO:0000256" key="3">
    <source>
        <dbReference type="ARBA" id="ARBA00023306"/>
    </source>
</evidence>
<comment type="similarity">
    <text evidence="4">Belongs to the WhiA family.</text>
</comment>
<dbReference type="AlphaFoldDB" id="A0A9D2AV54"/>
<evidence type="ECO:0000313" key="9">
    <source>
        <dbReference type="Proteomes" id="UP000886847"/>
    </source>
</evidence>
<dbReference type="EMBL" id="DXEW01000035">
    <property type="protein sequence ID" value="HIX51070.1"/>
    <property type="molecule type" value="Genomic_DNA"/>
</dbReference>
<dbReference type="Proteomes" id="UP000886847">
    <property type="component" value="Unassembled WGS sequence"/>
</dbReference>
<sequence length="323" mass="35638">MANNFTGEIKRELVKSGLENACCKTAALSAFLRATGSAVRIGGQTGFEFVTESEPVAEYMIGLFEELYGEVLTIIHAGADARNGRDRFVFRCLSDRSLYILMELGIAVRTADGFTLQSGIDRYVVENACCKRAYAVGAFLGSGSCTIPEREGARSGYHLEVIFSGRQQAEEFCALLAEQEILAKCLARKGTWIAYLKSRESISDFFALIGAQSALTRLEELASAKDERNQINRVANCMQKNYDKSVLASVRQIRAIEAIARAQGLDKLDEPLRQTAQARLEDKEASFKELAQRLNISKSCLNHRLRKLTQIADELNGGQHGTC</sequence>
<dbReference type="NCBIfam" id="TIGR00647">
    <property type="entry name" value="DNA_bind_WhiA"/>
    <property type="match status" value="1"/>
</dbReference>
<dbReference type="InterPro" id="IPR039518">
    <property type="entry name" value="WhiA_LAGLIDADG_dom"/>
</dbReference>
<dbReference type="PANTHER" id="PTHR37307:SF1">
    <property type="entry name" value="CELL DIVISION PROTEIN WHIA-RELATED"/>
    <property type="match status" value="1"/>
</dbReference>
<dbReference type="InterPro" id="IPR003802">
    <property type="entry name" value="Sporulation_regulator_WhiA"/>
</dbReference>
<evidence type="ECO:0000259" key="7">
    <source>
        <dbReference type="Pfam" id="PF14527"/>
    </source>
</evidence>
<dbReference type="GO" id="GO:0051301">
    <property type="term" value="P:cell division"/>
    <property type="evidence" value="ECO:0007669"/>
    <property type="project" value="UniProtKB-UniRule"/>
</dbReference>
<evidence type="ECO:0000313" key="8">
    <source>
        <dbReference type="EMBL" id="HIX51070.1"/>
    </source>
</evidence>
<dbReference type="InterPro" id="IPR027434">
    <property type="entry name" value="Homing_endonucl"/>
</dbReference>
<dbReference type="HAMAP" id="MF_01420">
    <property type="entry name" value="HTH_type_WhiA"/>
    <property type="match status" value="1"/>
</dbReference>
<reference evidence="8" key="2">
    <citation type="submission" date="2021-04" db="EMBL/GenBank/DDBJ databases">
        <authorList>
            <person name="Gilroy R."/>
        </authorList>
    </citation>
    <scope>NUCLEOTIDE SEQUENCE</scope>
    <source>
        <strain evidence="8">2189</strain>
    </source>
</reference>
<evidence type="ECO:0000259" key="6">
    <source>
        <dbReference type="Pfam" id="PF10298"/>
    </source>
</evidence>
<gene>
    <name evidence="4 8" type="primary">whiA</name>
    <name evidence="8" type="ORF">H9851_07320</name>
</gene>
<protein>
    <recommendedName>
        <fullName evidence="4">Probable cell division protein WhiA</fullName>
    </recommendedName>
</protein>
<keyword evidence="1 4" id="KW-0132">Cell division</keyword>
<dbReference type="SUPFAM" id="SSF46785">
    <property type="entry name" value="Winged helix' DNA-binding domain"/>
    <property type="match status" value="1"/>
</dbReference>
<name>A0A9D2AV54_9FIRM</name>
<dbReference type="GO" id="GO:0003677">
    <property type="term" value="F:DNA binding"/>
    <property type="evidence" value="ECO:0007669"/>
    <property type="project" value="UniProtKB-UniRule"/>
</dbReference>
<feature type="domain" description="Sporulation regulator WhiA C-terminal" evidence="5">
    <location>
        <begin position="231"/>
        <end position="312"/>
    </location>
</feature>
<dbReference type="Pfam" id="PF02650">
    <property type="entry name" value="HTH_WhiA"/>
    <property type="match status" value="1"/>
</dbReference>
<dbReference type="Pfam" id="PF10298">
    <property type="entry name" value="WhiA_N"/>
    <property type="match status" value="1"/>
</dbReference>
<dbReference type="InterPro" id="IPR036390">
    <property type="entry name" value="WH_DNA-bd_sf"/>
</dbReference>
<organism evidence="8 9">
    <name type="scientific">Candidatus Borkfalkia faecavium</name>
    <dbReference type="NCBI Taxonomy" id="2838508"/>
    <lineage>
        <taxon>Bacteria</taxon>
        <taxon>Bacillati</taxon>
        <taxon>Bacillota</taxon>
        <taxon>Clostridia</taxon>
        <taxon>Christensenellales</taxon>
        <taxon>Christensenellaceae</taxon>
        <taxon>Candidatus Borkfalkia</taxon>
    </lineage>
</organism>
<keyword evidence="3 4" id="KW-0131">Cell cycle</keyword>
<evidence type="ECO:0000256" key="1">
    <source>
        <dbReference type="ARBA" id="ARBA00022618"/>
    </source>
</evidence>
<dbReference type="Pfam" id="PF14527">
    <property type="entry name" value="LAGLIDADG_WhiA"/>
    <property type="match status" value="1"/>
</dbReference>
<evidence type="ECO:0000259" key="5">
    <source>
        <dbReference type="Pfam" id="PF02650"/>
    </source>
</evidence>
<feature type="domain" description="Sporulation transcription regulator WhiA N-terminal" evidence="6">
    <location>
        <begin position="22"/>
        <end position="106"/>
    </location>
</feature>
<reference evidence="8" key="1">
    <citation type="journal article" date="2021" name="PeerJ">
        <title>Extensive microbial diversity within the chicken gut microbiome revealed by metagenomics and culture.</title>
        <authorList>
            <person name="Gilroy R."/>
            <person name="Ravi A."/>
            <person name="Getino M."/>
            <person name="Pursley I."/>
            <person name="Horton D.L."/>
            <person name="Alikhan N.F."/>
            <person name="Baker D."/>
            <person name="Gharbi K."/>
            <person name="Hall N."/>
            <person name="Watson M."/>
            <person name="Adriaenssens E.M."/>
            <person name="Foster-Nyarko E."/>
            <person name="Jarju S."/>
            <person name="Secka A."/>
            <person name="Antonio M."/>
            <person name="Oren A."/>
            <person name="Chaudhuri R.R."/>
            <person name="La Ragione R."/>
            <person name="Hildebrand F."/>
            <person name="Pallen M.J."/>
        </authorList>
    </citation>
    <scope>NUCLEOTIDE SEQUENCE</scope>
    <source>
        <strain evidence="8">2189</strain>
    </source>
</reference>
<dbReference type="GO" id="GO:0043937">
    <property type="term" value="P:regulation of sporulation"/>
    <property type="evidence" value="ECO:0007669"/>
    <property type="project" value="InterPro"/>
</dbReference>
<feature type="domain" description="WhiA LAGLIDADG-like" evidence="7">
    <location>
        <begin position="132"/>
        <end position="226"/>
    </location>
</feature>
<keyword evidence="2 4" id="KW-0238">DNA-binding</keyword>
<dbReference type="PANTHER" id="PTHR37307">
    <property type="entry name" value="CELL DIVISION PROTEIN WHIA-RELATED"/>
    <property type="match status" value="1"/>
</dbReference>
<comment type="caution">
    <text evidence="8">The sequence shown here is derived from an EMBL/GenBank/DDBJ whole genome shotgun (WGS) entry which is preliminary data.</text>
</comment>
<dbReference type="SUPFAM" id="SSF55608">
    <property type="entry name" value="Homing endonucleases"/>
    <property type="match status" value="1"/>
</dbReference>
<comment type="function">
    <text evidence="4">Involved in cell division and chromosome segregation.</text>
</comment>
<accession>A0A9D2AV54</accession>
<proteinExistence type="inferred from homology"/>
<evidence type="ECO:0000256" key="4">
    <source>
        <dbReference type="HAMAP-Rule" id="MF_01420"/>
    </source>
</evidence>
<dbReference type="InterPro" id="IPR018478">
    <property type="entry name" value="Sporu_reg_WhiA_N_dom"/>
</dbReference>